<feature type="transmembrane region" description="Helical" evidence="1">
    <location>
        <begin position="182"/>
        <end position="201"/>
    </location>
</feature>
<sequence length="202" mass="22885">MHGRKETIISSTDKISACSKKLTIWNSVIEKNDLTTFPETSITLINLKSEDQTLLKESMKEHLCKLQEGITKYFPSVLSANCEWLIALIEVYSDTVLKSKFSEVAPDVFWISVKNEYPKLAKRAVSLLLPFSTSYLCESAFSAINNIKSSYWSRLLDERAESVSVYNSSLDRYTLQKSSGSNFTLILCILSVLFFACYVLTK</sequence>
<keyword evidence="1" id="KW-1133">Transmembrane helix</keyword>
<reference evidence="3" key="1">
    <citation type="submission" date="2025-08" db="UniProtKB">
        <authorList>
            <consortium name="RefSeq"/>
        </authorList>
    </citation>
    <scope>IDENTIFICATION</scope>
    <source>
        <tissue evidence="3">Whole insect</tissue>
    </source>
</reference>
<evidence type="ECO:0000313" key="3">
    <source>
        <dbReference type="RefSeq" id="XP_028134234.1"/>
    </source>
</evidence>
<dbReference type="PANTHER" id="PTHR45913:SF19">
    <property type="entry name" value="LOW QUALITY PROTEIN: ZINC FINGER BED DOMAIN-CONTAINING PROTEIN 5-LIKE"/>
    <property type="match status" value="1"/>
</dbReference>
<feature type="domain" description="HAT C-terminal dimerisation" evidence="2">
    <location>
        <begin position="102"/>
        <end position="163"/>
    </location>
</feature>
<dbReference type="InterPro" id="IPR008906">
    <property type="entry name" value="HATC_C_dom"/>
</dbReference>
<protein>
    <submittedName>
        <fullName evidence="3">Zinc finger BED domain-containing protein 5-like</fullName>
    </submittedName>
</protein>
<organism evidence="3">
    <name type="scientific">Diabrotica virgifera virgifera</name>
    <name type="common">western corn rootworm</name>
    <dbReference type="NCBI Taxonomy" id="50390"/>
    <lineage>
        <taxon>Eukaryota</taxon>
        <taxon>Metazoa</taxon>
        <taxon>Ecdysozoa</taxon>
        <taxon>Arthropoda</taxon>
        <taxon>Hexapoda</taxon>
        <taxon>Insecta</taxon>
        <taxon>Pterygota</taxon>
        <taxon>Neoptera</taxon>
        <taxon>Endopterygota</taxon>
        <taxon>Coleoptera</taxon>
        <taxon>Polyphaga</taxon>
        <taxon>Cucujiformia</taxon>
        <taxon>Chrysomeloidea</taxon>
        <taxon>Chrysomelidae</taxon>
        <taxon>Galerucinae</taxon>
        <taxon>Diabroticina</taxon>
        <taxon>Diabroticites</taxon>
        <taxon>Diabrotica</taxon>
    </lineage>
</organism>
<dbReference type="PANTHER" id="PTHR45913">
    <property type="entry name" value="EPM2A-INTERACTING PROTEIN 1"/>
    <property type="match status" value="1"/>
</dbReference>
<name>A0A6P7FE06_DIAVI</name>
<keyword evidence="1" id="KW-0812">Transmembrane</keyword>
<dbReference type="SUPFAM" id="SSF53098">
    <property type="entry name" value="Ribonuclease H-like"/>
    <property type="match status" value="1"/>
</dbReference>
<evidence type="ECO:0000256" key="1">
    <source>
        <dbReference type="SAM" id="Phobius"/>
    </source>
</evidence>
<accession>A0A6P7FE06</accession>
<keyword evidence="1" id="KW-0472">Membrane</keyword>
<gene>
    <name evidence="3" type="primary">LOC114329364</name>
</gene>
<dbReference type="GO" id="GO:0046983">
    <property type="term" value="F:protein dimerization activity"/>
    <property type="evidence" value="ECO:0007669"/>
    <property type="project" value="InterPro"/>
</dbReference>
<proteinExistence type="predicted"/>
<dbReference type="Pfam" id="PF05699">
    <property type="entry name" value="Dimer_Tnp_hAT"/>
    <property type="match status" value="1"/>
</dbReference>
<evidence type="ECO:0000259" key="2">
    <source>
        <dbReference type="Pfam" id="PF05699"/>
    </source>
</evidence>
<dbReference type="InParanoid" id="A0A6P7FE06"/>
<dbReference type="InterPro" id="IPR012337">
    <property type="entry name" value="RNaseH-like_sf"/>
</dbReference>
<dbReference type="AlphaFoldDB" id="A0A6P7FE06"/>
<dbReference type="RefSeq" id="XP_028134234.1">
    <property type="nucleotide sequence ID" value="XM_028278433.1"/>
</dbReference>